<proteinExistence type="predicted"/>
<evidence type="ECO:0000313" key="4">
    <source>
        <dbReference type="EMBL" id="WNH49277.1"/>
    </source>
</evidence>
<evidence type="ECO:0000256" key="2">
    <source>
        <dbReference type="SAM" id="SignalP"/>
    </source>
</evidence>
<dbReference type="PANTHER" id="PTHR10827">
    <property type="entry name" value="RETICULOCALBIN"/>
    <property type="match status" value="1"/>
</dbReference>
<evidence type="ECO:0000259" key="3">
    <source>
        <dbReference type="PROSITE" id="PS50222"/>
    </source>
</evidence>
<dbReference type="Pfam" id="PF13202">
    <property type="entry name" value="EF-hand_5"/>
    <property type="match status" value="2"/>
</dbReference>
<feature type="domain" description="EF-hand" evidence="3">
    <location>
        <begin position="225"/>
        <end position="260"/>
    </location>
</feature>
<feature type="domain" description="EF-hand" evidence="3">
    <location>
        <begin position="100"/>
        <end position="135"/>
    </location>
</feature>
<protein>
    <submittedName>
        <fullName evidence="4">EF-hand domain-containing protein</fullName>
    </submittedName>
</protein>
<keyword evidence="5" id="KW-1185">Reference proteome</keyword>
<feature type="region of interest" description="Disordered" evidence="1">
    <location>
        <begin position="258"/>
        <end position="287"/>
    </location>
</feature>
<feature type="compositionally biased region" description="Polar residues" evidence="1">
    <location>
        <begin position="137"/>
        <end position="149"/>
    </location>
</feature>
<accession>A0ABY9YEK6</accession>
<organism evidence="4 5">
    <name type="scientific">Stenotrophomonas aracearum</name>
    <dbReference type="NCBI Taxonomy" id="3003272"/>
    <lineage>
        <taxon>Bacteria</taxon>
        <taxon>Pseudomonadati</taxon>
        <taxon>Pseudomonadota</taxon>
        <taxon>Gammaproteobacteria</taxon>
        <taxon>Lysobacterales</taxon>
        <taxon>Lysobacteraceae</taxon>
        <taxon>Stenotrophomonas</taxon>
    </lineage>
</organism>
<evidence type="ECO:0000313" key="5">
    <source>
        <dbReference type="Proteomes" id="UP001305421"/>
    </source>
</evidence>
<sequence>MKTTLLTAALLAGVLASAAHAQTQTTTAPTPTTASPTAAAFLGQFATEGSDSVSWAQFETFRKARYAATDSNSNGSVDEQEYVDEYLQRFDVRLATARAGHLKQTDTRFKALDRDKDGAISRAEYDAAGERTWAGYQKSQDATSESAAATTRDPLKMPTSHTANGMLELYDANKDGVVDRAEFDTARAATFTATDADRNGSLSLAEYTTEFEGRLDQQRTRVRADAERQARVRFAALDTDKDGSMTFAEYQASGKRMFTRADSNGDGVVDARDPEPKAGAHSANGNR</sequence>
<name>A0ABY9YEK6_9GAMM</name>
<dbReference type="InterPro" id="IPR011992">
    <property type="entry name" value="EF-hand-dom_pair"/>
</dbReference>
<evidence type="ECO:0000256" key="1">
    <source>
        <dbReference type="SAM" id="MobiDB-lite"/>
    </source>
</evidence>
<reference evidence="4 5" key="1">
    <citation type="submission" date="2022-12" db="EMBL/GenBank/DDBJ databases">
        <title>Two new species, Stenotrophomonas aracearum and Stenotrophomonas oahuensis, isolated from Anthurium (Araceae family) in Hawaii.</title>
        <authorList>
            <person name="Chunag S.C."/>
            <person name="Dobhal S."/>
            <person name="Alvarez A."/>
            <person name="Arif M."/>
        </authorList>
    </citation>
    <scope>NUCLEOTIDE SEQUENCE [LARGE SCALE GENOMIC DNA]</scope>
    <source>
        <strain evidence="4 5">A5588</strain>
    </source>
</reference>
<feature type="chain" id="PRO_5046841889" evidence="2">
    <location>
        <begin position="22"/>
        <end position="287"/>
    </location>
</feature>
<feature type="compositionally biased region" description="Basic and acidic residues" evidence="1">
    <location>
        <begin position="269"/>
        <end position="278"/>
    </location>
</feature>
<dbReference type="EMBL" id="CP115543">
    <property type="protein sequence ID" value="WNH49277.1"/>
    <property type="molecule type" value="Genomic_DNA"/>
</dbReference>
<feature type="signal peptide" evidence="2">
    <location>
        <begin position="1"/>
        <end position="21"/>
    </location>
</feature>
<keyword evidence="2" id="KW-0732">Signal</keyword>
<feature type="region of interest" description="Disordered" evidence="1">
    <location>
        <begin position="135"/>
        <end position="160"/>
    </location>
</feature>
<dbReference type="PROSITE" id="PS50222">
    <property type="entry name" value="EF_HAND_2"/>
    <property type="match status" value="2"/>
</dbReference>
<dbReference type="InterPro" id="IPR018247">
    <property type="entry name" value="EF_Hand_1_Ca_BS"/>
</dbReference>
<dbReference type="InterPro" id="IPR002048">
    <property type="entry name" value="EF_hand_dom"/>
</dbReference>
<dbReference type="SUPFAM" id="SSF47473">
    <property type="entry name" value="EF-hand"/>
    <property type="match status" value="2"/>
</dbReference>
<dbReference type="PROSITE" id="PS00018">
    <property type="entry name" value="EF_HAND_1"/>
    <property type="match status" value="4"/>
</dbReference>
<dbReference type="Gene3D" id="1.10.238.10">
    <property type="entry name" value="EF-hand"/>
    <property type="match status" value="3"/>
</dbReference>
<dbReference type="SMART" id="SM00054">
    <property type="entry name" value="EFh"/>
    <property type="match status" value="3"/>
</dbReference>
<dbReference type="PANTHER" id="PTHR10827:SF85">
    <property type="entry name" value="CALCIUM-BINDING PROTEIN"/>
    <property type="match status" value="1"/>
</dbReference>
<dbReference type="RefSeq" id="WP_311183748.1">
    <property type="nucleotide sequence ID" value="NZ_CP115543.1"/>
</dbReference>
<gene>
    <name evidence="4" type="ORF">PDM28_02780</name>
</gene>
<dbReference type="Proteomes" id="UP001305421">
    <property type="component" value="Chromosome"/>
</dbReference>